<evidence type="ECO:0000259" key="7">
    <source>
        <dbReference type="Pfam" id="PF11924"/>
    </source>
</evidence>
<gene>
    <name evidence="8" type="ORF">BJD16_04820</name>
</gene>
<evidence type="ECO:0000256" key="2">
    <source>
        <dbReference type="ARBA" id="ARBA00010116"/>
    </source>
</evidence>
<evidence type="ECO:0000256" key="6">
    <source>
        <dbReference type="SAM" id="MobiDB-lite"/>
    </source>
</evidence>
<keyword evidence="4" id="KW-0732">Signal</keyword>
<accession>A0A1S2CRC2</accession>
<evidence type="ECO:0000256" key="5">
    <source>
        <dbReference type="ARBA" id="ARBA00022837"/>
    </source>
</evidence>
<feature type="region of interest" description="Disordered" evidence="6">
    <location>
        <begin position="371"/>
        <end position="521"/>
    </location>
</feature>
<name>A0A1S2CRC2_AERSO</name>
<feature type="compositionally biased region" description="Basic and acidic residues" evidence="6">
    <location>
        <begin position="403"/>
        <end position="415"/>
    </location>
</feature>
<dbReference type="InterPro" id="IPR038177">
    <property type="entry name" value="IAT_beta_sf"/>
</dbReference>
<feature type="compositionally biased region" description="Acidic residues" evidence="6">
    <location>
        <begin position="502"/>
        <end position="511"/>
    </location>
</feature>
<reference evidence="8 9" key="1">
    <citation type="submission" date="2016-09" db="EMBL/GenBank/DDBJ databases">
        <title>Draft Genome Sequence of Aeromonas sobria Strain 08005, Isolated from Sick Rana catesbeiana.</title>
        <authorList>
            <person name="Yang Q."/>
        </authorList>
    </citation>
    <scope>NUCLEOTIDE SEQUENCE [LARGE SCALE GENOMIC DNA]</scope>
    <source>
        <strain evidence="8 9">08005</strain>
    </source>
</reference>
<keyword evidence="5" id="KW-0106">Calcium</keyword>
<evidence type="ECO:0000313" key="9">
    <source>
        <dbReference type="Proteomes" id="UP000179934"/>
    </source>
</evidence>
<dbReference type="Proteomes" id="UP000179934">
    <property type="component" value="Unassembled WGS sequence"/>
</dbReference>
<dbReference type="Pfam" id="PF11924">
    <property type="entry name" value="IAT_beta"/>
    <property type="match status" value="1"/>
</dbReference>
<proteinExistence type="inferred from homology"/>
<comment type="caution">
    <text evidence="8">The sequence shown here is derived from an EMBL/GenBank/DDBJ whole genome shotgun (WGS) entry which is preliminary data.</text>
</comment>
<dbReference type="Gene3D" id="2.40.160.160">
    <property type="entry name" value="Inverse autotransporter, beta-domain"/>
    <property type="match status" value="1"/>
</dbReference>
<comment type="similarity">
    <text evidence="2">Belongs to the intimin/invasin family.</text>
</comment>
<dbReference type="STRING" id="646.BJD16_04820"/>
<feature type="compositionally biased region" description="Acidic residues" evidence="6">
    <location>
        <begin position="371"/>
        <end position="382"/>
    </location>
</feature>
<dbReference type="InterPro" id="IPR051715">
    <property type="entry name" value="Intimin-Invasin_domain"/>
</dbReference>
<dbReference type="InterPro" id="IPR024519">
    <property type="entry name" value="IAT_beta"/>
</dbReference>
<dbReference type="InterPro" id="IPR059100">
    <property type="entry name" value="TSP3_bac"/>
</dbReference>
<dbReference type="AlphaFoldDB" id="A0A1S2CRC2"/>
<evidence type="ECO:0000313" key="8">
    <source>
        <dbReference type="EMBL" id="OHY91270.1"/>
    </source>
</evidence>
<protein>
    <recommendedName>
        <fullName evidence="7">Inverse autotransporter beta-domain domain-containing protein</fullName>
    </recommendedName>
</protein>
<dbReference type="Pfam" id="PF18884">
    <property type="entry name" value="TSP3_bac"/>
    <property type="match status" value="6"/>
</dbReference>
<dbReference type="GO" id="GO:0009279">
    <property type="term" value="C:cell outer membrane"/>
    <property type="evidence" value="ECO:0007669"/>
    <property type="project" value="TreeGrafter"/>
</dbReference>
<evidence type="ECO:0000256" key="3">
    <source>
        <dbReference type="ARBA" id="ARBA00022525"/>
    </source>
</evidence>
<sequence length="563" mass="61034">MGVGAEAWQNYLKFSANFYHPLSDWKDSVHIKDYQARPAKGADISVQGYLPDLPQLSASLKAEQYWGDKVDINGSKKLSENPHAIIAGLEYSPFPLLKMKVGQSFGNDRNNTTAGIGFEWRLGASLDEMLKTSKPNKSLAGMRYDLVERNNNIVLEYREAQELKVEIPSKTVLAELSSLQLNAQITGTSQIAKVVWFGEVLGALNGVSQGMQTSITIPALPIDKANGLNQYSVSVVVTDENGREARAEGTIEIIEDAVLQPRIEMRERQVMLKPEERYTVVWDAIDPRQTDGRVTDNNGRNASRAYGNGIEVQHVYLDGFELLATPDTHEVAIPEDMADGDHRLVVEARFPSGHVAQDSMVILVRGAVVDSDNDGVPDEEEIANGTDPQNPDTDGDGLTDGQEAEHGSDPLKPDTDGDGLTDGVEIAGGSNPLDPNDPVNGGELDTDNDNIPNGIDTDNDGIPDEEEITNGTDPLKPDTDDDGLIDGQEAAHGTDPLKPDTDGDGLTDGEEIAGGNNPLDPNELTEAAYSLMLAISLNRPKYLNDFRRSYLVDGQGANEGQYI</sequence>
<dbReference type="EMBL" id="MKFU01000023">
    <property type="protein sequence ID" value="OHY91270.1"/>
    <property type="molecule type" value="Genomic_DNA"/>
</dbReference>
<evidence type="ECO:0000256" key="1">
    <source>
        <dbReference type="ARBA" id="ARBA00004613"/>
    </source>
</evidence>
<feature type="compositionally biased region" description="Acidic residues" evidence="6">
    <location>
        <begin position="457"/>
        <end position="468"/>
    </location>
</feature>
<organism evidence="8 9">
    <name type="scientific">Aeromonas sobria</name>
    <dbReference type="NCBI Taxonomy" id="646"/>
    <lineage>
        <taxon>Bacteria</taxon>
        <taxon>Pseudomonadati</taxon>
        <taxon>Pseudomonadota</taxon>
        <taxon>Gammaproteobacteria</taxon>
        <taxon>Aeromonadales</taxon>
        <taxon>Aeromonadaceae</taxon>
        <taxon>Aeromonas</taxon>
    </lineage>
</organism>
<comment type="subcellular location">
    <subcellularLocation>
        <location evidence="1">Secreted</location>
    </subcellularLocation>
</comment>
<dbReference type="PANTHER" id="PTHR39576">
    <property type="entry name" value="ATTACHING AND EFFACING PROTEIN HOMOLOG-RELATED-RELATED"/>
    <property type="match status" value="1"/>
</dbReference>
<dbReference type="PANTHER" id="PTHR39576:SF2">
    <property type="entry name" value="ATTACHING AND EFFACING PROTEIN HOMOLOG-RELATED"/>
    <property type="match status" value="1"/>
</dbReference>
<feature type="domain" description="Inverse autotransporter beta-domain" evidence="7">
    <location>
        <begin position="1"/>
        <end position="151"/>
    </location>
</feature>
<keyword evidence="3" id="KW-0964">Secreted</keyword>
<evidence type="ECO:0000256" key="4">
    <source>
        <dbReference type="ARBA" id="ARBA00022729"/>
    </source>
</evidence>